<dbReference type="SMART" id="SM00382">
    <property type="entry name" value="AAA"/>
    <property type="match status" value="1"/>
</dbReference>
<organism evidence="3 4">
    <name type="scientific">Mesorhizobium muleiense</name>
    <dbReference type="NCBI Taxonomy" id="1004279"/>
    <lineage>
        <taxon>Bacteria</taxon>
        <taxon>Pseudomonadati</taxon>
        <taxon>Pseudomonadota</taxon>
        <taxon>Alphaproteobacteria</taxon>
        <taxon>Hyphomicrobiales</taxon>
        <taxon>Phyllobacteriaceae</taxon>
        <taxon>Mesorhizobium</taxon>
    </lineage>
</organism>
<dbReference type="InterPro" id="IPR011704">
    <property type="entry name" value="ATPase_dyneun-rel_AAA"/>
</dbReference>
<dbReference type="SUPFAM" id="SSF52540">
    <property type="entry name" value="P-loop containing nucleoside triphosphate hydrolases"/>
    <property type="match status" value="1"/>
</dbReference>
<dbReference type="InterPro" id="IPR027417">
    <property type="entry name" value="P-loop_NTPase"/>
</dbReference>
<feature type="region of interest" description="Disordered" evidence="1">
    <location>
        <begin position="327"/>
        <end position="355"/>
    </location>
</feature>
<gene>
    <name evidence="3" type="ORF">SAMN05428953_107205</name>
</gene>
<evidence type="ECO:0000256" key="1">
    <source>
        <dbReference type="SAM" id="MobiDB-lite"/>
    </source>
</evidence>
<evidence type="ECO:0000313" key="4">
    <source>
        <dbReference type="Proteomes" id="UP000198894"/>
    </source>
</evidence>
<dbReference type="Pfam" id="PF26345">
    <property type="entry name" value="ScoMcrA_N"/>
    <property type="match status" value="1"/>
</dbReference>
<reference evidence="4" key="1">
    <citation type="submission" date="2016-10" db="EMBL/GenBank/DDBJ databases">
        <authorList>
            <person name="Varghese N."/>
            <person name="Submissions S."/>
        </authorList>
    </citation>
    <scope>NUCLEOTIDE SEQUENCE [LARGE SCALE GENOMIC DNA]</scope>
    <source>
        <strain evidence="4">CGMCC 1.11022</strain>
    </source>
</reference>
<dbReference type="InterPro" id="IPR058807">
    <property type="entry name" value="ScoMcrA_N"/>
</dbReference>
<dbReference type="InterPro" id="IPR003593">
    <property type="entry name" value="AAA+_ATPase"/>
</dbReference>
<sequence>MGGDRVKEKDRHDALLTRESVEAVMQEYDRGDTGFMQKYEFATNFDYVVFRPGEPERYPAKAIFLVAYSSIPGNPDISVKGQRDTFRDAEGGPIHSEFRRLAYEIENRRQAKEKQVQADLIREHLIKRYIDPARRRGDPAITIRAGDVHKELGLSNQLPNVCQVIEGKKLQEATGLGEPEIISGPASGRGGNMTYRFALADGLSAQVPMSDEQLLARFDGNADFRARRPAWNSEQRGAFCKMARAVNAIGLDWYHTDIPQIRFGRKSSHGSRAEGTLGSLKFRMPGPFLTFSHQNELVGLAGDYQFKAEAAERFGAAMATAENSIRNWLPHSPQRPGKWPDDYRQPAPDNSEGTAMKMPTNLILYGPPGTGKTYHTAREAVALCDGQADFPETEEGRTALMARYNTLVAEKRISFVTFHQSYGYEDFVEGLRPVPIVNSDGEPAGFHLQPESGVFRQIAERAETGELVVGSKPLSLADRAIYKMSLGEAANSASDFVYTESIENDYALFGFSDIDWSDPRFGDRDEIFAATKERFPDQDITPNKGLVQSPDVFRNQLEIGDVLIVSKGNNRFRAIGIVEGEYEYAPRPDGRYCHRRKVRWLWHDTNGLDVGELYSPKFIQKTIYRLKDSELNRPLIARLVSDASGQGAVGELLPHVLIIDEINRANVSKVFGELITLLEPDKRAGMDNALSVTLPYSKRSFSVPANLHIIGTMNTADRSIALLDTALRRRFRFREMAPEPSLLTESSQQTGIDLVGVLITINKRIEYLIDREHRIGHAFFIGCVTVEQVHAAMREKVIPLLQEYFFEDWSRVAAVLGDGFIREDKLDPPPGIEGDRLSSWSVPSPFKPDAFNRLLGKAAGAQEAESE</sequence>
<dbReference type="Proteomes" id="UP000198894">
    <property type="component" value="Unassembled WGS sequence"/>
</dbReference>
<dbReference type="GO" id="GO:0005524">
    <property type="term" value="F:ATP binding"/>
    <property type="evidence" value="ECO:0007669"/>
    <property type="project" value="InterPro"/>
</dbReference>
<evidence type="ECO:0000259" key="2">
    <source>
        <dbReference type="SMART" id="SM00382"/>
    </source>
</evidence>
<name>A0A1G8V4X3_9HYPH</name>
<proteinExistence type="predicted"/>
<dbReference type="Gene3D" id="3.40.50.300">
    <property type="entry name" value="P-loop containing nucleotide triphosphate hydrolases"/>
    <property type="match status" value="1"/>
</dbReference>
<dbReference type="GO" id="GO:0016887">
    <property type="term" value="F:ATP hydrolysis activity"/>
    <property type="evidence" value="ECO:0007669"/>
    <property type="project" value="InterPro"/>
</dbReference>
<dbReference type="PANTHER" id="PTHR37291">
    <property type="entry name" value="5-METHYLCYTOSINE-SPECIFIC RESTRICTION ENZYME B"/>
    <property type="match status" value="1"/>
</dbReference>
<accession>A0A1G8V4X3</accession>
<protein>
    <submittedName>
        <fullName evidence="3">5-methylcytosine-specific restriction enzyme B</fullName>
    </submittedName>
</protein>
<dbReference type="AlphaFoldDB" id="A0A1G8V4X3"/>
<dbReference type="EMBL" id="FNEE01000007">
    <property type="protein sequence ID" value="SDJ61039.1"/>
    <property type="molecule type" value="Genomic_DNA"/>
</dbReference>
<evidence type="ECO:0000313" key="3">
    <source>
        <dbReference type="EMBL" id="SDJ61039.1"/>
    </source>
</evidence>
<dbReference type="PANTHER" id="PTHR37291:SF1">
    <property type="entry name" value="TYPE IV METHYL-DIRECTED RESTRICTION ENZYME ECOKMCRB SUBUNIT"/>
    <property type="match status" value="1"/>
</dbReference>
<keyword evidence="4" id="KW-1185">Reference proteome</keyword>
<dbReference type="Pfam" id="PF07728">
    <property type="entry name" value="AAA_5"/>
    <property type="match status" value="1"/>
</dbReference>
<feature type="domain" description="AAA+ ATPase" evidence="2">
    <location>
        <begin position="358"/>
        <end position="741"/>
    </location>
</feature>
<dbReference type="InterPro" id="IPR052934">
    <property type="entry name" value="Methyl-DNA_Rec/Restrict_Enz"/>
</dbReference>